<dbReference type="AlphaFoldDB" id="A0A420PEN0"/>
<evidence type="ECO:0000313" key="2">
    <source>
        <dbReference type="Proteomes" id="UP000285860"/>
    </source>
</evidence>
<name>A0A420PEN0_FUSOX</name>
<protein>
    <submittedName>
        <fullName evidence="1">Uncharacterized protein</fullName>
    </submittedName>
</protein>
<dbReference type="VEuPathDB" id="FungiDB:HZS61_010622"/>
<dbReference type="VEuPathDB" id="FungiDB:FOC4_g10000209"/>
<proteinExistence type="predicted"/>
<reference evidence="1 2" key="1">
    <citation type="journal article" date="2018" name="Sci. Rep.">
        <title>Characterisation of pathogen-specific regions and novel effector candidates in Fusarium oxysporum f. sp. cepae.</title>
        <authorList>
            <person name="Armitage A.D."/>
            <person name="Taylor A."/>
            <person name="Sobczyk M.K."/>
            <person name="Baxter L."/>
            <person name="Greenfield B.P."/>
            <person name="Bates H.J."/>
            <person name="Wilson F."/>
            <person name="Jackson A.C."/>
            <person name="Ott S."/>
            <person name="Harrison R.J."/>
            <person name="Clarkson J.P."/>
        </authorList>
    </citation>
    <scope>NUCLEOTIDE SEQUENCE [LARGE SCALE GENOMIC DNA]</scope>
    <source>
        <strain evidence="1 2">Fo_A28</strain>
    </source>
</reference>
<dbReference type="Proteomes" id="UP000285860">
    <property type="component" value="Unassembled WGS sequence"/>
</dbReference>
<dbReference type="VEuPathDB" id="FungiDB:FOMG_19010"/>
<dbReference type="VEuPathDB" id="FungiDB:FOXG_22549"/>
<gene>
    <name evidence="1" type="ORF">BFJ68_g16318</name>
</gene>
<dbReference type="EMBL" id="MRCY01000248">
    <property type="protein sequence ID" value="RKK90951.1"/>
    <property type="molecule type" value="Genomic_DNA"/>
</dbReference>
<organism evidence="1 2">
    <name type="scientific">Fusarium oxysporum</name>
    <name type="common">Fusarium vascular wilt</name>
    <dbReference type="NCBI Taxonomy" id="5507"/>
    <lineage>
        <taxon>Eukaryota</taxon>
        <taxon>Fungi</taxon>
        <taxon>Dikarya</taxon>
        <taxon>Ascomycota</taxon>
        <taxon>Pezizomycotina</taxon>
        <taxon>Sordariomycetes</taxon>
        <taxon>Hypocreomycetidae</taxon>
        <taxon>Hypocreales</taxon>
        <taxon>Nectriaceae</taxon>
        <taxon>Fusarium</taxon>
        <taxon>Fusarium oxysporum species complex</taxon>
    </lineage>
</organism>
<dbReference type="VEuPathDB" id="FungiDB:HZS61_007854"/>
<accession>A0A420PEN0</accession>
<sequence>MQYPPTGNTHLPVTPTYRCSIIESANDLARERVEEYNAKLAVFQAVCAKFEEADPPHRQGQPTAIGLPGEDLRVFIRLEAGAPARAQSSYAIRTLIREKLGNISNKIRQVFQVRSGWAVQTADPETRDYLVEKQAEWAAELDATTVETNKEWFTYVISDFPRKLIDFYGNEVDSDSIISDKIEIPTGLKPVDIRPSRQVLDNPLTKTLLVSFLKPTKRYWSLFGSRAARLIDKTDRLGQCETCWDYHSIRHYHRQPVYQRCSKTGYTMDD</sequence>
<evidence type="ECO:0000313" key="1">
    <source>
        <dbReference type="EMBL" id="RKK90951.1"/>
    </source>
</evidence>
<comment type="caution">
    <text evidence="1">The sequence shown here is derived from an EMBL/GenBank/DDBJ whole genome shotgun (WGS) entry which is preliminary data.</text>
</comment>